<proteinExistence type="inferred from homology"/>
<dbReference type="Pfam" id="PF25876">
    <property type="entry name" value="HH_MFP_RND"/>
    <property type="match status" value="1"/>
</dbReference>
<feature type="domain" description="Multidrug resistance protein MdtA-like barrel-sandwich hybrid" evidence="4">
    <location>
        <begin position="70"/>
        <end position="206"/>
    </location>
</feature>
<reference evidence="7 11" key="3">
    <citation type="submission" date="2019-12" db="EMBL/GenBank/DDBJ databases">
        <title>Acinetobacter haemolyticus comparative genomics.</title>
        <authorList>
            <person name="Castro-Jaimes S."/>
            <person name="Bello-Lopez E."/>
            <person name="Velazquez-Acosta C."/>
            <person name="Volkow-Fernandez P."/>
            <person name="Lozano-Zarain P."/>
            <person name="Castillo Ramirez S."/>
            <person name="Cevallos M.A."/>
        </authorList>
    </citation>
    <scope>NUCLEOTIDE SEQUENCE [LARGE SCALE GENOMIC DNA]</scope>
    <source>
        <strain evidence="7 11">AN10</strain>
    </source>
</reference>
<reference evidence="9 12" key="1">
    <citation type="submission" date="2018-08" db="EMBL/GenBank/DDBJ databases">
        <title>Analysis of the genomic diversity of Mexican Acinetobacter haemolyticus clinical isolates.</title>
        <authorList>
            <person name="Castro-Jaimes S."/>
            <person name="Cevallos M.A."/>
        </authorList>
    </citation>
    <scope>NUCLEOTIDE SEQUENCE [LARGE SCALE GENOMIC DNA]</scope>
    <source>
        <strain evidence="9 12">AN43</strain>
    </source>
</reference>
<dbReference type="NCBIfam" id="TIGR01730">
    <property type="entry name" value="RND_mfp"/>
    <property type="match status" value="1"/>
</dbReference>
<dbReference type="Gene3D" id="2.40.30.170">
    <property type="match status" value="1"/>
</dbReference>
<evidence type="ECO:0000313" key="8">
    <source>
        <dbReference type="EMBL" id="QBQ17432.1"/>
    </source>
</evidence>
<dbReference type="Pfam" id="PF25917">
    <property type="entry name" value="BSH_RND"/>
    <property type="match status" value="1"/>
</dbReference>
<reference evidence="8 10" key="2">
    <citation type="submission" date="2019-03" db="EMBL/GenBank/DDBJ databases">
        <title>Complete genome sequence of two outbreak-associated Acinetobacter haemolyticus strains.</title>
        <authorList>
            <person name="Bai L."/>
            <person name="Zhang S.-C."/>
            <person name="Deng Y."/>
            <person name="Song C.-C."/>
            <person name="Kang G.-B."/>
            <person name="Dong Y."/>
            <person name="Wang Y."/>
            <person name="Gao F."/>
            <person name="Huang H."/>
        </authorList>
    </citation>
    <scope>NUCLEOTIDE SEQUENCE [LARGE SCALE GENOMIC DNA]</scope>
    <source>
        <strain evidence="8 10">TJR01</strain>
    </source>
</reference>
<evidence type="ECO:0000313" key="7">
    <source>
        <dbReference type="EMBL" id="NAR73171.1"/>
    </source>
</evidence>
<feature type="domain" description="Multidrug resistance protein MdtA-like beta-barrel" evidence="5">
    <location>
        <begin position="219"/>
        <end position="303"/>
    </location>
</feature>
<feature type="domain" description="Multidrug resistance protein MdtA-like C-terminal permuted SH3" evidence="6">
    <location>
        <begin position="309"/>
        <end position="366"/>
    </location>
</feature>
<dbReference type="Gene3D" id="1.10.287.470">
    <property type="entry name" value="Helix hairpin bin"/>
    <property type="match status" value="1"/>
</dbReference>
<evidence type="ECO:0000313" key="12">
    <source>
        <dbReference type="Proteomes" id="UP000463868"/>
    </source>
</evidence>
<dbReference type="RefSeq" id="WP_023187985.1">
    <property type="nucleotide sequence ID" value="NZ_BKQF01000006.1"/>
</dbReference>
<comment type="similarity">
    <text evidence="2">Belongs to the membrane fusion protein (MFP) (TC 8.A.1) family.</text>
</comment>
<evidence type="ECO:0000259" key="4">
    <source>
        <dbReference type="Pfam" id="PF25917"/>
    </source>
</evidence>
<dbReference type="Proteomes" id="UP000451048">
    <property type="component" value="Unassembled WGS sequence"/>
</dbReference>
<name>A0A2K8Q0G1_ACIHA</name>
<dbReference type="InterPro" id="IPR058626">
    <property type="entry name" value="MdtA-like_b-barrel"/>
</dbReference>
<sequence>MKKRMTAVAVAVVIAISGGLLYTAKNISDQPKQQASSAQMPIPQVPVAEVITQELNPTAEYTGYLSAPQSVEIKSRVGGVINSVSVPEGSYVRKGQVLFKIDPAPFQVALKTAQARLKAAEVQYSQAVLDFNRANKLVESGAVSNKVYDDALATKNNRQAQVQEAQAAVSAAKLDLSYTNITAPISGRIDRVLVTSGNLIAGGNTGNATALTTIVSVNPLYVYFDLDEKTFLNLKGQNKSGQFNLPIEMGLANTETYPYTGKLNFVSTQIDQRTGTLRVRASITNDSGELAPGMFARVKLTTGNKQSTILIDDQAVGTDQGNNFVLVLGSNNTVEFRPVTLGSVVDGLRIISSGLQTGDKVIIKGLVRPGMQVKPNIVPMQTPTPTESAAQGK</sequence>
<comment type="subcellular location">
    <subcellularLocation>
        <location evidence="1">Cell inner membrane</location>
        <topology evidence="1">Lipid-anchor</topology>
    </subcellularLocation>
</comment>
<evidence type="ECO:0000259" key="6">
    <source>
        <dbReference type="Pfam" id="PF25967"/>
    </source>
</evidence>
<dbReference type="EMBL" id="WTTO01000013">
    <property type="protein sequence ID" value="NAR73171.1"/>
    <property type="molecule type" value="Genomic_DNA"/>
</dbReference>
<organism evidence="7 11">
    <name type="scientific">Acinetobacter haemolyticus</name>
    <dbReference type="NCBI Taxonomy" id="29430"/>
    <lineage>
        <taxon>Bacteria</taxon>
        <taxon>Pseudomonadati</taxon>
        <taxon>Pseudomonadota</taxon>
        <taxon>Gammaproteobacteria</taxon>
        <taxon>Moraxellales</taxon>
        <taxon>Moraxellaceae</taxon>
        <taxon>Acinetobacter</taxon>
    </lineage>
</organism>
<evidence type="ECO:0000313" key="9">
    <source>
        <dbReference type="EMBL" id="QHI14661.1"/>
    </source>
</evidence>
<dbReference type="InterPro" id="IPR058625">
    <property type="entry name" value="MdtA-like_BSH"/>
</dbReference>
<dbReference type="Proteomes" id="UP000294395">
    <property type="component" value="Chromosome"/>
</dbReference>
<evidence type="ECO:0000313" key="11">
    <source>
        <dbReference type="Proteomes" id="UP000451048"/>
    </source>
</evidence>
<dbReference type="SUPFAM" id="SSF111369">
    <property type="entry name" value="HlyD-like secretion proteins"/>
    <property type="match status" value="1"/>
</dbReference>
<dbReference type="InterPro" id="IPR058624">
    <property type="entry name" value="MdtA-like_HH"/>
</dbReference>
<evidence type="ECO:0000256" key="1">
    <source>
        <dbReference type="ARBA" id="ARBA00004519"/>
    </source>
</evidence>
<evidence type="ECO:0000256" key="2">
    <source>
        <dbReference type="ARBA" id="ARBA00009477"/>
    </source>
</evidence>
<dbReference type="PANTHER" id="PTHR30158">
    <property type="entry name" value="ACRA/E-RELATED COMPONENT OF DRUG EFFLUX TRANSPORTER"/>
    <property type="match status" value="1"/>
</dbReference>
<gene>
    <name evidence="9" type="ORF">AhaeAN43_15530</name>
    <name evidence="8" type="ORF">AHTJR_14635</name>
    <name evidence="7" type="ORF">GPS52_06615</name>
</gene>
<feature type="domain" description="Multidrug resistance protein MdtA-like alpha-helical hairpin" evidence="3">
    <location>
        <begin position="110"/>
        <end position="179"/>
    </location>
</feature>
<dbReference type="Gene3D" id="2.40.50.100">
    <property type="match status" value="1"/>
</dbReference>
<dbReference type="AlphaFoldDB" id="A0A2K8Q0G1"/>
<evidence type="ECO:0000313" key="10">
    <source>
        <dbReference type="Proteomes" id="UP000294395"/>
    </source>
</evidence>
<dbReference type="InterPro" id="IPR006143">
    <property type="entry name" value="RND_pump_MFP"/>
</dbReference>
<dbReference type="Pfam" id="PF25967">
    <property type="entry name" value="RND-MFP_C"/>
    <property type="match status" value="1"/>
</dbReference>
<dbReference type="GO" id="GO:0022857">
    <property type="term" value="F:transmembrane transporter activity"/>
    <property type="evidence" value="ECO:0007669"/>
    <property type="project" value="InterPro"/>
</dbReference>
<dbReference type="InterPro" id="IPR058627">
    <property type="entry name" value="MdtA-like_C"/>
</dbReference>
<dbReference type="FunFam" id="2.40.420.20:FF:000001">
    <property type="entry name" value="Efflux RND transporter periplasmic adaptor subunit"/>
    <property type="match status" value="1"/>
</dbReference>
<dbReference type="GO" id="GO:0046677">
    <property type="term" value="P:response to antibiotic"/>
    <property type="evidence" value="ECO:0007669"/>
    <property type="project" value="TreeGrafter"/>
</dbReference>
<dbReference type="GO" id="GO:0005886">
    <property type="term" value="C:plasma membrane"/>
    <property type="evidence" value="ECO:0007669"/>
    <property type="project" value="UniProtKB-SubCell"/>
</dbReference>
<protein>
    <submittedName>
        <fullName evidence="7">Efflux RND transporter periplasmic adaptor subunit</fullName>
    </submittedName>
</protein>
<dbReference type="Pfam" id="PF25944">
    <property type="entry name" value="Beta-barrel_RND"/>
    <property type="match status" value="1"/>
</dbReference>
<dbReference type="PANTHER" id="PTHR30158:SF10">
    <property type="entry name" value="CATION EFFLUX PUMP"/>
    <property type="match status" value="1"/>
</dbReference>
<accession>A0A2K8Q0G1</accession>
<evidence type="ECO:0000259" key="5">
    <source>
        <dbReference type="Pfam" id="PF25944"/>
    </source>
</evidence>
<dbReference type="EMBL" id="CP031976">
    <property type="protein sequence ID" value="QHI14661.1"/>
    <property type="molecule type" value="Genomic_DNA"/>
</dbReference>
<dbReference type="EMBL" id="CP038009">
    <property type="protein sequence ID" value="QBQ17432.1"/>
    <property type="molecule type" value="Genomic_DNA"/>
</dbReference>
<dbReference type="Proteomes" id="UP000463868">
    <property type="component" value="Chromosome"/>
</dbReference>
<evidence type="ECO:0000259" key="3">
    <source>
        <dbReference type="Pfam" id="PF25876"/>
    </source>
</evidence>
<dbReference type="Gene3D" id="2.40.420.20">
    <property type="match status" value="1"/>
</dbReference>